<feature type="compositionally biased region" description="Basic and acidic residues" evidence="2">
    <location>
        <begin position="263"/>
        <end position="278"/>
    </location>
</feature>
<dbReference type="SUPFAM" id="SSF55205">
    <property type="entry name" value="EPT/RTPC-like"/>
    <property type="match status" value="1"/>
</dbReference>
<dbReference type="InterPro" id="IPR023193">
    <property type="entry name" value="EPSP_synthase_CS"/>
</dbReference>
<dbReference type="Pfam" id="PF00275">
    <property type="entry name" value="EPSP_synthase"/>
    <property type="match status" value="1"/>
</dbReference>
<dbReference type="PANTHER" id="PTHR21090:SF5">
    <property type="entry name" value="PENTAFUNCTIONAL AROM POLYPEPTIDE"/>
    <property type="match status" value="1"/>
</dbReference>
<dbReference type="Gene3D" id="3.65.10.10">
    <property type="entry name" value="Enolpyruvate transferase domain"/>
    <property type="match status" value="1"/>
</dbReference>
<evidence type="ECO:0000313" key="5">
    <source>
        <dbReference type="Proteomes" id="UP001231189"/>
    </source>
</evidence>
<dbReference type="PANTHER" id="PTHR21090">
    <property type="entry name" value="AROM/DEHYDROQUINATE SYNTHASE"/>
    <property type="match status" value="1"/>
</dbReference>
<feature type="domain" description="Enolpyruvate transferase" evidence="3">
    <location>
        <begin position="137"/>
        <end position="215"/>
    </location>
</feature>
<evidence type="ECO:0000313" key="4">
    <source>
        <dbReference type="EMBL" id="KAK1679406.1"/>
    </source>
</evidence>
<gene>
    <name evidence="4" type="ORF">QYE76_040254</name>
</gene>
<proteinExistence type="predicted"/>
<evidence type="ECO:0000256" key="1">
    <source>
        <dbReference type="ARBA" id="ARBA00022679"/>
    </source>
</evidence>
<evidence type="ECO:0000256" key="2">
    <source>
        <dbReference type="SAM" id="MobiDB-lite"/>
    </source>
</evidence>
<dbReference type="InterPro" id="IPR013792">
    <property type="entry name" value="RNA3'P_cycl/enolpyr_Trfase_a/b"/>
</dbReference>
<dbReference type="PROSITE" id="PS00104">
    <property type="entry name" value="EPSP_SYNTHASE_1"/>
    <property type="match status" value="1"/>
</dbReference>
<feature type="compositionally biased region" description="Basic residues" evidence="2">
    <location>
        <begin position="333"/>
        <end position="345"/>
    </location>
</feature>
<comment type="caution">
    <text evidence="4">The sequence shown here is derived from an EMBL/GenBank/DDBJ whole genome shotgun (WGS) entry which is preliminary data.</text>
</comment>
<reference evidence="4" key="1">
    <citation type="submission" date="2023-07" db="EMBL/GenBank/DDBJ databases">
        <title>A chromosome-level genome assembly of Lolium multiflorum.</title>
        <authorList>
            <person name="Chen Y."/>
            <person name="Copetti D."/>
            <person name="Kolliker R."/>
            <person name="Studer B."/>
        </authorList>
    </citation>
    <scope>NUCLEOTIDE SEQUENCE</scope>
    <source>
        <strain evidence="4">02402/16</strain>
        <tissue evidence="4">Leaf</tissue>
    </source>
</reference>
<dbReference type="EMBL" id="JAUUTY010000002">
    <property type="protein sequence ID" value="KAK1679406.1"/>
    <property type="molecule type" value="Genomic_DNA"/>
</dbReference>
<feature type="region of interest" description="Disordered" evidence="2">
    <location>
        <begin position="263"/>
        <end position="294"/>
    </location>
</feature>
<dbReference type="InterPro" id="IPR036968">
    <property type="entry name" value="Enolpyruvate_Tfrase_sf"/>
</dbReference>
<dbReference type="InterPro" id="IPR001986">
    <property type="entry name" value="Enolpyruvate_Tfrase_dom"/>
</dbReference>
<feature type="compositionally biased region" description="Polar residues" evidence="2">
    <location>
        <begin position="318"/>
        <end position="329"/>
    </location>
</feature>
<organism evidence="4 5">
    <name type="scientific">Lolium multiflorum</name>
    <name type="common">Italian ryegrass</name>
    <name type="synonym">Lolium perenne subsp. multiflorum</name>
    <dbReference type="NCBI Taxonomy" id="4521"/>
    <lineage>
        <taxon>Eukaryota</taxon>
        <taxon>Viridiplantae</taxon>
        <taxon>Streptophyta</taxon>
        <taxon>Embryophyta</taxon>
        <taxon>Tracheophyta</taxon>
        <taxon>Spermatophyta</taxon>
        <taxon>Magnoliopsida</taxon>
        <taxon>Liliopsida</taxon>
        <taxon>Poales</taxon>
        <taxon>Poaceae</taxon>
        <taxon>BOP clade</taxon>
        <taxon>Pooideae</taxon>
        <taxon>Poodae</taxon>
        <taxon>Poeae</taxon>
        <taxon>Poeae Chloroplast Group 2 (Poeae type)</taxon>
        <taxon>Loliodinae</taxon>
        <taxon>Loliinae</taxon>
        <taxon>Lolium</taxon>
    </lineage>
</organism>
<dbReference type="GO" id="GO:0009423">
    <property type="term" value="P:chorismate biosynthetic process"/>
    <property type="evidence" value="ECO:0007669"/>
    <property type="project" value="TreeGrafter"/>
</dbReference>
<dbReference type="AlphaFoldDB" id="A0AAD8TD16"/>
<sequence>MATMAPSNAAAAVMSLDRAAAAPASSAFSRRLRMPARPARGMRLRGGDLEKVVLQPIREISGAVQLPGSVMSLDRAAMPARPARGMCLRGRDGAVIWRRSCCSPSEDLRRRAAARLQVALQPDPSPLRLVRACPVNLFAGTTVVDNLLNSEDVHYMLEALDALGLSVEADKVAKRAVVVGCGGRFPIEKDAKEEVKLFLGNAGTAMRPLTAAVVAAGGKRPRKSTVLGAMPPSRTMSNTNLVNAITFIQIFELRRRHHERQLEGRCVEAPKSRKHTVDGRPAPSLQQRTQNREDDLHPQKLLQRRHLLQNAAGKHPATTYTMYTPGSTDSPPSRRRSGCRRRGIG</sequence>
<feature type="region of interest" description="Disordered" evidence="2">
    <location>
        <begin position="313"/>
        <end position="345"/>
    </location>
</feature>
<protein>
    <recommendedName>
        <fullName evidence="3">Enolpyruvate transferase domain-containing protein</fullName>
    </recommendedName>
</protein>
<keyword evidence="5" id="KW-1185">Reference proteome</keyword>
<name>A0AAD8TD16_LOLMU</name>
<accession>A0AAD8TD16</accession>
<dbReference type="GO" id="GO:0003866">
    <property type="term" value="F:3-phosphoshikimate 1-carboxyvinyltransferase activity"/>
    <property type="evidence" value="ECO:0007669"/>
    <property type="project" value="TreeGrafter"/>
</dbReference>
<dbReference type="Proteomes" id="UP001231189">
    <property type="component" value="Unassembled WGS sequence"/>
</dbReference>
<keyword evidence="1" id="KW-0808">Transferase</keyword>
<evidence type="ECO:0000259" key="3">
    <source>
        <dbReference type="Pfam" id="PF00275"/>
    </source>
</evidence>